<evidence type="ECO:0000256" key="2">
    <source>
        <dbReference type="SAM" id="SignalP"/>
    </source>
</evidence>
<keyword evidence="4" id="KW-1185">Reference proteome</keyword>
<dbReference type="Proteomes" id="UP001381693">
    <property type="component" value="Unassembled WGS sequence"/>
</dbReference>
<proteinExistence type="predicted"/>
<reference evidence="3 4" key="1">
    <citation type="submission" date="2023-11" db="EMBL/GenBank/DDBJ databases">
        <title>Halocaridina rubra genome assembly.</title>
        <authorList>
            <person name="Smith C."/>
        </authorList>
    </citation>
    <scope>NUCLEOTIDE SEQUENCE [LARGE SCALE GENOMIC DNA]</scope>
    <source>
        <strain evidence="3">EP-1</strain>
        <tissue evidence="3">Whole</tissue>
    </source>
</reference>
<feature type="signal peptide" evidence="2">
    <location>
        <begin position="1"/>
        <end position="23"/>
    </location>
</feature>
<dbReference type="EMBL" id="JAXCGZ010013229">
    <property type="protein sequence ID" value="KAK7073261.1"/>
    <property type="molecule type" value="Genomic_DNA"/>
</dbReference>
<comment type="caution">
    <text evidence="3">The sequence shown here is derived from an EMBL/GenBank/DDBJ whole genome shotgun (WGS) entry which is preliminary data.</text>
</comment>
<name>A0AAN8WVX1_HALRR</name>
<evidence type="ECO:0000313" key="3">
    <source>
        <dbReference type="EMBL" id="KAK7073261.1"/>
    </source>
</evidence>
<feature type="region of interest" description="Disordered" evidence="1">
    <location>
        <begin position="304"/>
        <end position="387"/>
    </location>
</feature>
<gene>
    <name evidence="3" type="ORF">SK128_015556</name>
</gene>
<organism evidence="3 4">
    <name type="scientific">Halocaridina rubra</name>
    <name type="common">Hawaiian red shrimp</name>
    <dbReference type="NCBI Taxonomy" id="373956"/>
    <lineage>
        <taxon>Eukaryota</taxon>
        <taxon>Metazoa</taxon>
        <taxon>Ecdysozoa</taxon>
        <taxon>Arthropoda</taxon>
        <taxon>Crustacea</taxon>
        <taxon>Multicrustacea</taxon>
        <taxon>Malacostraca</taxon>
        <taxon>Eumalacostraca</taxon>
        <taxon>Eucarida</taxon>
        <taxon>Decapoda</taxon>
        <taxon>Pleocyemata</taxon>
        <taxon>Caridea</taxon>
        <taxon>Atyoidea</taxon>
        <taxon>Atyidae</taxon>
        <taxon>Halocaridina</taxon>
    </lineage>
</organism>
<protein>
    <submittedName>
        <fullName evidence="3">Uncharacterized protein</fullName>
    </submittedName>
</protein>
<feature type="chain" id="PRO_5043036289" evidence="2">
    <location>
        <begin position="24"/>
        <end position="510"/>
    </location>
</feature>
<evidence type="ECO:0000256" key="1">
    <source>
        <dbReference type="SAM" id="MobiDB-lite"/>
    </source>
</evidence>
<feature type="compositionally biased region" description="Low complexity" evidence="1">
    <location>
        <begin position="305"/>
        <end position="387"/>
    </location>
</feature>
<evidence type="ECO:0000313" key="4">
    <source>
        <dbReference type="Proteomes" id="UP001381693"/>
    </source>
</evidence>
<dbReference type="AlphaFoldDB" id="A0AAN8WVX1"/>
<keyword evidence="2" id="KW-0732">Signal</keyword>
<accession>A0AAN8WVX1</accession>
<sequence length="510" mass="56325">MAKSTWSQTKWLWLFMGTQLTFAVTQSNGISTHNDEKIDLFYDSSAFNSHSIAKRSLTSFNNASQVVIPFQGGRNYMNGPPNDDPQITEEEPDPWLFLDLLSFNDSIPYDMEEAMQHPQHYDALVEQLLKQSFMADKLLQNRLASLLGNNYTDPYVPYFVDNSAQLTAAMSEAIPGDLIQSVGLYVLGEPCIQHSNLSGYFPALMVVLPDIPSPIIQIDQKIVSTCTCVDENCPPCDEDDSVGPPNEQTLQVEYLGEISEPIPPADHNITSPSYLWLLLGSRVDKRSILVQTNQEMYLEIDKCETTTTTPAPETSTSTTSTIRTEPSTTTTDLTTITSETTTLTTTSSPTGTTTTSEITPDFATTTSELTSDLTTTPTSETTPDITTTTSDITQTFTTTTTSETTPDVTTSTSDTTTLMTISTSEVTELTSFIPVSTLEITELTQLTRVSTLETKEITTVTPTNTVELISILWLLERPLSLNIFLFEPPPTNAPTTNKSTYEYNFQINFE</sequence>